<dbReference type="GO" id="GO:0016747">
    <property type="term" value="F:acyltransferase activity, transferring groups other than amino-acyl groups"/>
    <property type="evidence" value="ECO:0007669"/>
    <property type="project" value="InterPro"/>
</dbReference>
<reference evidence="4" key="1">
    <citation type="submission" date="2024-06" db="EMBL/GenBank/DDBJ databases">
        <title>Kribbella sp. strain HUAS MG21 genome sequences.</title>
        <authorList>
            <person name="Mo P."/>
        </authorList>
    </citation>
    <scope>NUCLEOTIDE SEQUENCE</scope>
    <source>
        <strain evidence="4">HUAS MG21</strain>
    </source>
</reference>
<feature type="domain" description="N-acetyltransferase" evidence="3">
    <location>
        <begin position="156"/>
        <end position="298"/>
    </location>
</feature>
<feature type="domain" description="N-acetyltransferase" evidence="3">
    <location>
        <begin position="3"/>
        <end position="150"/>
    </location>
</feature>
<keyword evidence="2" id="KW-0012">Acyltransferase</keyword>
<evidence type="ECO:0000256" key="1">
    <source>
        <dbReference type="ARBA" id="ARBA00022679"/>
    </source>
</evidence>
<dbReference type="CDD" id="cd04301">
    <property type="entry name" value="NAT_SF"/>
    <property type="match status" value="1"/>
</dbReference>
<dbReference type="InterPro" id="IPR050832">
    <property type="entry name" value="Bact_Acetyltransf"/>
</dbReference>
<keyword evidence="1" id="KW-0808">Transferase</keyword>
<dbReference type="Pfam" id="PF00583">
    <property type="entry name" value="Acetyltransf_1"/>
    <property type="match status" value="1"/>
</dbReference>
<name>A0AAU7TLJ5_9ACTN</name>
<dbReference type="EMBL" id="CP158165">
    <property type="protein sequence ID" value="XBV27513.1"/>
    <property type="molecule type" value="Genomic_DNA"/>
</dbReference>
<dbReference type="SUPFAM" id="SSF55729">
    <property type="entry name" value="Acyl-CoA N-acyltransferases (Nat)"/>
    <property type="match status" value="2"/>
</dbReference>
<evidence type="ECO:0000259" key="3">
    <source>
        <dbReference type="PROSITE" id="PS51186"/>
    </source>
</evidence>
<evidence type="ECO:0000313" key="4">
    <source>
        <dbReference type="EMBL" id="XBV27513.1"/>
    </source>
</evidence>
<dbReference type="RefSeq" id="WP_350280298.1">
    <property type="nucleotide sequence ID" value="NZ_CP158165.1"/>
</dbReference>
<dbReference type="PANTHER" id="PTHR43877">
    <property type="entry name" value="AMINOALKYLPHOSPHONATE N-ACETYLTRANSFERASE-RELATED-RELATED"/>
    <property type="match status" value="1"/>
</dbReference>
<dbReference type="AlphaFoldDB" id="A0AAU7TLJ5"/>
<dbReference type="Gene3D" id="3.40.630.30">
    <property type="match status" value="1"/>
</dbReference>
<dbReference type="PROSITE" id="PS51186">
    <property type="entry name" value="GNAT"/>
    <property type="match status" value="2"/>
</dbReference>
<sequence length="298" mass="31988">MVFEIRTAGPEDAVGIARVWAAAVPHLVKTARAIELELRHGRSREVLIAVDGPDVVGYANLYLPPPDDAAPRVRITVQVPPEYRKRGIGSALTTAITERAAAVGAARLLVVVGDDEDSQRFATGRGFTVGRRMTHSAADLTAVPEPLAPPAGLRVASYEDVTSRQLYDAEVQVREDDPSGLSGGPEYDEWVRVSWDNPDGRRDLSVAVLDGDRVLSFVTTTADPDRKLIWSNLTGTIPAARGRGLAKVVKSVALARARDAGFTVASTGNDAANEPMLAVNRWLGYRETSAAWTAEKAL</sequence>
<accession>A0AAU7TLJ5</accession>
<protein>
    <submittedName>
        <fullName evidence="4">GNAT family N-acetyltransferase</fullName>
    </submittedName>
</protein>
<organism evidence="4">
    <name type="scientific">Kribbella sp. HUAS MG21</name>
    <dbReference type="NCBI Taxonomy" id="3160966"/>
    <lineage>
        <taxon>Bacteria</taxon>
        <taxon>Bacillati</taxon>
        <taxon>Actinomycetota</taxon>
        <taxon>Actinomycetes</taxon>
        <taxon>Propionibacteriales</taxon>
        <taxon>Kribbellaceae</taxon>
        <taxon>Kribbella</taxon>
    </lineage>
</organism>
<evidence type="ECO:0000256" key="2">
    <source>
        <dbReference type="ARBA" id="ARBA00023315"/>
    </source>
</evidence>
<dbReference type="PANTHER" id="PTHR43877:SF1">
    <property type="entry name" value="ACETYLTRANSFERASE"/>
    <property type="match status" value="1"/>
</dbReference>
<proteinExistence type="predicted"/>
<gene>
    <name evidence="4" type="ORF">ABN611_14005</name>
</gene>
<dbReference type="InterPro" id="IPR000182">
    <property type="entry name" value="GNAT_dom"/>
</dbReference>
<dbReference type="InterPro" id="IPR016181">
    <property type="entry name" value="Acyl_CoA_acyltransferase"/>
</dbReference>